<feature type="transmembrane region" description="Helical" evidence="1">
    <location>
        <begin position="70"/>
        <end position="93"/>
    </location>
</feature>
<feature type="transmembrane region" description="Helical" evidence="1">
    <location>
        <begin position="30"/>
        <end position="50"/>
    </location>
</feature>
<dbReference type="HOGENOM" id="CLU_1432584_0_0_9"/>
<keyword evidence="1" id="KW-0472">Membrane</keyword>
<dbReference type="AlphaFoldDB" id="A5Z7J3"/>
<dbReference type="EMBL" id="AAVL02000035">
    <property type="protein sequence ID" value="EDM50899.1"/>
    <property type="molecule type" value="Genomic_DNA"/>
</dbReference>
<keyword evidence="1" id="KW-0812">Transmembrane</keyword>
<organism evidence="2 3">
    <name type="scientific">Eubacterium ventriosum ATCC 27560</name>
    <dbReference type="NCBI Taxonomy" id="411463"/>
    <lineage>
        <taxon>Bacteria</taxon>
        <taxon>Bacillati</taxon>
        <taxon>Bacillota</taxon>
        <taxon>Clostridia</taxon>
        <taxon>Eubacteriales</taxon>
        <taxon>Eubacteriaceae</taxon>
        <taxon>Eubacterium</taxon>
    </lineage>
</organism>
<evidence type="ECO:0000313" key="3">
    <source>
        <dbReference type="Proteomes" id="UP000006000"/>
    </source>
</evidence>
<dbReference type="Proteomes" id="UP000006000">
    <property type="component" value="Unassembled WGS sequence"/>
</dbReference>
<proteinExistence type="predicted"/>
<name>A5Z7J3_9FIRM</name>
<accession>A5Z7J3</accession>
<sequence length="189" mass="20585">MLDGKIYRSLPIFSANSCSGSSYKIEAAPYNLLSFVITYIECSLGVSIITSLNSSCISSPNSLSPNIISLMTSFMFLIDTGNNSFVFLFAALYKSFSVRPSFAAKSLLTRFVYVPNESFPRFHLYTIARSSNFLCGTVFNNSLFCSAFINVKNTLSLSLDVSKKSALISLLNDSIPFSIVSAAILTTSS</sequence>
<keyword evidence="1" id="KW-1133">Transmembrane helix</keyword>
<gene>
    <name evidence="2" type="ORF">EUBVEN_01679</name>
</gene>
<comment type="caution">
    <text evidence="2">The sequence shown here is derived from an EMBL/GenBank/DDBJ whole genome shotgun (WGS) entry which is preliminary data.</text>
</comment>
<reference evidence="2 3" key="2">
    <citation type="submission" date="2007-04" db="EMBL/GenBank/DDBJ databases">
        <title>Draft genome sequence of Eubacterium ventriosum (ATCC 27560).</title>
        <authorList>
            <person name="Sudarsanam P."/>
            <person name="Ley R."/>
            <person name="Guruge J."/>
            <person name="Turnbaugh P.J."/>
            <person name="Mahowald M."/>
            <person name="Liep D."/>
            <person name="Gordon J."/>
        </authorList>
    </citation>
    <scope>NUCLEOTIDE SEQUENCE [LARGE SCALE GENOMIC DNA]</scope>
    <source>
        <strain evidence="2 3">ATCC 27560</strain>
    </source>
</reference>
<reference evidence="2 3" key="1">
    <citation type="submission" date="2007-03" db="EMBL/GenBank/DDBJ databases">
        <authorList>
            <person name="Fulton L."/>
            <person name="Clifton S."/>
            <person name="Fulton B."/>
            <person name="Xu J."/>
            <person name="Minx P."/>
            <person name="Pepin K.H."/>
            <person name="Johnson M."/>
            <person name="Thiruvilangam P."/>
            <person name="Bhonagiri V."/>
            <person name="Nash W.E."/>
            <person name="Mardis E.R."/>
            <person name="Wilson R.K."/>
        </authorList>
    </citation>
    <scope>NUCLEOTIDE SEQUENCE [LARGE SCALE GENOMIC DNA]</scope>
    <source>
        <strain evidence="2 3">ATCC 27560</strain>
    </source>
</reference>
<protein>
    <submittedName>
        <fullName evidence="2">Uncharacterized protein</fullName>
    </submittedName>
</protein>
<evidence type="ECO:0000256" key="1">
    <source>
        <dbReference type="SAM" id="Phobius"/>
    </source>
</evidence>
<evidence type="ECO:0000313" key="2">
    <source>
        <dbReference type="EMBL" id="EDM50899.1"/>
    </source>
</evidence>